<evidence type="ECO:0000256" key="1">
    <source>
        <dbReference type="SAM" id="Phobius"/>
    </source>
</evidence>
<feature type="transmembrane region" description="Helical" evidence="1">
    <location>
        <begin position="295"/>
        <end position="315"/>
    </location>
</feature>
<feature type="transmembrane region" description="Helical" evidence="1">
    <location>
        <begin position="368"/>
        <end position="389"/>
    </location>
</feature>
<reference evidence="2 3" key="1">
    <citation type="submission" date="2015-09" db="EMBL/GenBank/DDBJ databases">
        <authorList>
            <consortium name="Pathogen Informatics"/>
        </authorList>
    </citation>
    <scope>NUCLEOTIDE SEQUENCE [LARGE SCALE GENOMIC DNA]</scope>
    <source>
        <strain evidence="2 3">2789STDY5834855</strain>
    </source>
</reference>
<dbReference type="InterPro" id="IPR001646">
    <property type="entry name" value="5peptide_repeat"/>
</dbReference>
<gene>
    <name evidence="2" type="ORF">ERS852470_02785</name>
</gene>
<dbReference type="RefSeq" id="WP_055277484.1">
    <property type="nucleotide sequence ID" value="NZ_CYZV01000033.1"/>
</dbReference>
<dbReference type="Pfam" id="PF13576">
    <property type="entry name" value="Pentapeptide_3"/>
    <property type="match status" value="1"/>
</dbReference>
<keyword evidence="1" id="KW-1133">Transmembrane helix</keyword>
<sequence length="394" mass="45888">MGYINFKEEKYKAKNQLKNRRDNNKNLFNELVKSRDLPNTYIPDKEYSFKEFNDKHFGGGKILGEEEFIEIVNSDIICSIFTNCTFGNIKFKECSFIGCKFYECNFESGGVIFENCTFLKEESEKKPSLNRFDNFSCEFYKCNIYAKFDGCILGYLIFDKCLIHNSFFNLSDMSSLMVINSEFKRIRIEDCDLSGAKIIDTYIIDLDFTDKMKTKFDQKTFFDKIKFREKNRDEYEGIYMTYETVADKFKENSLNNNFGEYYYLAKKTERKTLDFFPRIGSYLYWATSGYGERPINAIVFSLIMMAIFGVLYSIFGIEVKDNFISLVKYNIHDYNGVLDCLRQGFILSINLFSGVGANESIPVKFSEIIASFEIMFGVIMMGIGTGVVVRKLVR</sequence>
<dbReference type="EMBL" id="CYZV01000033">
    <property type="protein sequence ID" value="CUO59190.1"/>
    <property type="molecule type" value="Genomic_DNA"/>
</dbReference>
<dbReference type="Gene3D" id="2.160.20.80">
    <property type="entry name" value="E3 ubiquitin-protein ligase SopA"/>
    <property type="match status" value="1"/>
</dbReference>
<dbReference type="OrthoDB" id="268207at2"/>
<keyword evidence="1" id="KW-0812">Transmembrane</keyword>
<protein>
    <submittedName>
        <fullName evidence="2">Ion transport 2 domain-containing protein</fullName>
    </submittedName>
</protein>
<organism evidence="2 3">
    <name type="scientific">Clostridium disporicum</name>
    <dbReference type="NCBI Taxonomy" id="84024"/>
    <lineage>
        <taxon>Bacteria</taxon>
        <taxon>Bacillati</taxon>
        <taxon>Bacillota</taxon>
        <taxon>Clostridia</taxon>
        <taxon>Eubacteriales</taxon>
        <taxon>Clostridiaceae</taxon>
        <taxon>Clostridium</taxon>
    </lineage>
</organism>
<dbReference type="SUPFAM" id="SSF141571">
    <property type="entry name" value="Pentapeptide repeat-like"/>
    <property type="match status" value="1"/>
</dbReference>
<keyword evidence="1" id="KW-0472">Membrane</keyword>
<proteinExistence type="predicted"/>
<name>A0A174GE53_9CLOT</name>
<dbReference type="AlphaFoldDB" id="A0A174GE53"/>
<dbReference type="Proteomes" id="UP000095558">
    <property type="component" value="Unassembled WGS sequence"/>
</dbReference>
<accession>A0A174GE53</accession>
<evidence type="ECO:0000313" key="3">
    <source>
        <dbReference type="Proteomes" id="UP000095558"/>
    </source>
</evidence>
<evidence type="ECO:0000313" key="2">
    <source>
        <dbReference type="EMBL" id="CUO59190.1"/>
    </source>
</evidence>